<feature type="signal peptide" evidence="1">
    <location>
        <begin position="1"/>
        <end position="39"/>
    </location>
</feature>
<name>A0AAE0I787_9PEZI</name>
<protein>
    <recommendedName>
        <fullName evidence="2">DUF8021 domain-containing protein</fullName>
    </recommendedName>
</protein>
<accession>A0AAE0I787</accession>
<dbReference type="Pfam" id="PF26061">
    <property type="entry name" value="DUF8021"/>
    <property type="match status" value="1"/>
</dbReference>
<evidence type="ECO:0000256" key="1">
    <source>
        <dbReference type="SAM" id="SignalP"/>
    </source>
</evidence>
<reference evidence="3" key="1">
    <citation type="journal article" date="2023" name="Mol. Phylogenet. Evol.">
        <title>Genome-scale phylogeny and comparative genomics of the fungal order Sordariales.</title>
        <authorList>
            <person name="Hensen N."/>
            <person name="Bonometti L."/>
            <person name="Westerberg I."/>
            <person name="Brannstrom I.O."/>
            <person name="Guillou S."/>
            <person name="Cros-Aarteil S."/>
            <person name="Calhoun S."/>
            <person name="Haridas S."/>
            <person name="Kuo A."/>
            <person name="Mondo S."/>
            <person name="Pangilinan J."/>
            <person name="Riley R."/>
            <person name="LaButti K."/>
            <person name="Andreopoulos B."/>
            <person name="Lipzen A."/>
            <person name="Chen C."/>
            <person name="Yan M."/>
            <person name="Daum C."/>
            <person name="Ng V."/>
            <person name="Clum A."/>
            <person name="Steindorff A."/>
            <person name="Ohm R.A."/>
            <person name="Martin F."/>
            <person name="Silar P."/>
            <person name="Natvig D.O."/>
            <person name="Lalanne C."/>
            <person name="Gautier V."/>
            <person name="Ament-Velasquez S.L."/>
            <person name="Kruys A."/>
            <person name="Hutchinson M.I."/>
            <person name="Powell A.J."/>
            <person name="Barry K."/>
            <person name="Miller A.N."/>
            <person name="Grigoriev I.V."/>
            <person name="Debuchy R."/>
            <person name="Gladieux P."/>
            <person name="Hiltunen Thoren M."/>
            <person name="Johannesson H."/>
        </authorList>
    </citation>
    <scope>NUCLEOTIDE SEQUENCE</scope>
    <source>
        <strain evidence="3">CBS 118394</strain>
    </source>
</reference>
<evidence type="ECO:0000313" key="3">
    <source>
        <dbReference type="EMBL" id="KAK3319452.1"/>
    </source>
</evidence>
<dbReference type="EMBL" id="JAUEDM010000004">
    <property type="protein sequence ID" value="KAK3319452.1"/>
    <property type="molecule type" value="Genomic_DNA"/>
</dbReference>
<evidence type="ECO:0000259" key="2">
    <source>
        <dbReference type="Pfam" id="PF26061"/>
    </source>
</evidence>
<proteinExistence type="predicted"/>
<organism evidence="3 4">
    <name type="scientific">Apodospora peruviana</name>
    <dbReference type="NCBI Taxonomy" id="516989"/>
    <lineage>
        <taxon>Eukaryota</taxon>
        <taxon>Fungi</taxon>
        <taxon>Dikarya</taxon>
        <taxon>Ascomycota</taxon>
        <taxon>Pezizomycotina</taxon>
        <taxon>Sordariomycetes</taxon>
        <taxon>Sordariomycetidae</taxon>
        <taxon>Sordariales</taxon>
        <taxon>Lasiosphaeriaceae</taxon>
        <taxon>Apodospora</taxon>
    </lineage>
</organism>
<feature type="chain" id="PRO_5041978393" description="DUF8021 domain-containing protein" evidence="1">
    <location>
        <begin position="40"/>
        <end position="292"/>
    </location>
</feature>
<dbReference type="InterPro" id="IPR058334">
    <property type="entry name" value="DUF8021"/>
</dbReference>
<gene>
    <name evidence="3" type="ORF">B0H66DRAFT_640663</name>
</gene>
<keyword evidence="4" id="KW-1185">Reference proteome</keyword>
<keyword evidence="1" id="KW-0732">Signal</keyword>
<sequence length="292" mass="31988">MPWLTSSGQASKHQQLNPNRSSAAMFSLVAVLVSLGVLASQGASAACTRDMLKAATAEYLEALTAGKPTTLKSLAEGTVPYQENDVVMDISKGVLSQGIAIDFNRSIYDTTECASYTEVVATAKHPYVIGTRLAFTDTKITKIESVVCDDGDWLFNAAGSLKYNKQEVWDVITEAKRDKREVIKAAGDAYIDAWGDSSIQPPFSKQCARLEGGSYLTGNCKLNFSPPFKVTNRRYTIDEELGAVDIFHNFPFLDKFIPRDPGTQTNNLMRVESGQIKYIHENTVCSKKSCAK</sequence>
<comment type="caution">
    <text evidence="3">The sequence shown here is derived from an EMBL/GenBank/DDBJ whole genome shotgun (WGS) entry which is preliminary data.</text>
</comment>
<reference evidence="3" key="2">
    <citation type="submission" date="2023-06" db="EMBL/GenBank/DDBJ databases">
        <authorList>
            <consortium name="Lawrence Berkeley National Laboratory"/>
            <person name="Haridas S."/>
            <person name="Hensen N."/>
            <person name="Bonometti L."/>
            <person name="Westerberg I."/>
            <person name="Brannstrom I.O."/>
            <person name="Guillou S."/>
            <person name="Cros-Aarteil S."/>
            <person name="Calhoun S."/>
            <person name="Kuo A."/>
            <person name="Mondo S."/>
            <person name="Pangilinan J."/>
            <person name="Riley R."/>
            <person name="Labutti K."/>
            <person name="Andreopoulos B."/>
            <person name="Lipzen A."/>
            <person name="Chen C."/>
            <person name="Yanf M."/>
            <person name="Daum C."/>
            <person name="Ng V."/>
            <person name="Clum A."/>
            <person name="Steindorff A."/>
            <person name="Ohm R."/>
            <person name="Martin F."/>
            <person name="Silar P."/>
            <person name="Natvig D."/>
            <person name="Lalanne C."/>
            <person name="Gautier V."/>
            <person name="Ament-Velasquez S.L."/>
            <person name="Kruys A."/>
            <person name="Hutchinson M.I."/>
            <person name="Powell A.J."/>
            <person name="Barry K."/>
            <person name="Miller A.N."/>
            <person name="Grigoriev I.V."/>
            <person name="Debuchy R."/>
            <person name="Gladieux P."/>
            <person name="Thoren M.H."/>
            <person name="Johannesson H."/>
        </authorList>
    </citation>
    <scope>NUCLEOTIDE SEQUENCE</scope>
    <source>
        <strain evidence="3">CBS 118394</strain>
    </source>
</reference>
<evidence type="ECO:0000313" key="4">
    <source>
        <dbReference type="Proteomes" id="UP001283341"/>
    </source>
</evidence>
<dbReference type="AlphaFoldDB" id="A0AAE0I787"/>
<feature type="domain" description="DUF8021" evidence="2">
    <location>
        <begin position="176"/>
        <end position="283"/>
    </location>
</feature>
<dbReference type="Proteomes" id="UP001283341">
    <property type="component" value="Unassembled WGS sequence"/>
</dbReference>